<dbReference type="Proteomes" id="UP000057134">
    <property type="component" value="Chromosome"/>
</dbReference>
<proteinExistence type="predicted"/>
<sequence>MGEMSLQKAINMVADLDRLDPDVLKSVAAQLGPNLIRQAQINLSAASERGTDAEFWQTLRDGWRPTA</sequence>
<reference evidence="1 2" key="1">
    <citation type="journal article" date="2015" name="MBio">
        <title>Enzymatic Degradation of Phenazines Can Generate Energy and Protect Sensitive Organisms from Toxicity.</title>
        <authorList>
            <person name="Costa K.C."/>
            <person name="Bergkessel M."/>
            <person name="Saunders S."/>
            <person name="Korlach J."/>
            <person name="Newman D.K."/>
        </authorList>
    </citation>
    <scope>NUCLEOTIDE SEQUENCE [LARGE SCALE GENOMIC DNA]</scope>
    <source>
        <strain evidence="1 2">CT6</strain>
    </source>
</reference>
<evidence type="ECO:0000313" key="1">
    <source>
        <dbReference type="EMBL" id="ALI26567.1"/>
    </source>
</evidence>
<gene>
    <name evidence="1" type="ORF">XA26_27270</name>
</gene>
<dbReference type="PATRIC" id="fig|1766.6.peg.2710"/>
<name>A0A0N7H8L6_MYCFO</name>
<dbReference type="KEGG" id="mft:XA26_27270"/>
<accession>A0A0N7H8L6</accession>
<dbReference type="RefSeq" id="WP_054602124.1">
    <property type="nucleotide sequence ID" value="NZ_CP011269.1"/>
</dbReference>
<evidence type="ECO:0000313" key="2">
    <source>
        <dbReference type="Proteomes" id="UP000057134"/>
    </source>
</evidence>
<dbReference type="STRING" id="1766.XA26_27270"/>
<keyword evidence="2" id="KW-1185">Reference proteome</keyword>
<dbReference type="AlphaFoldDB" id="A0A0N7H8L6"/>
<protein>
    <submittedName>
        <fullName evidence="1">Uncharacterized protein</fullName>
    </submittedName>
</protein>
<dbReference type="EMBL" id="CP011269">
    <property type="protein sequence ID" value="ALI26567.1"/>
    <property type="molecule type" value="Genomic_DNA"/>
</dbReference>
<organism evidence="1 2">
    <name type="scientific">Mycolicibacterium fortuitum</name>
    <name type="common">Mycobacterium fortuitum</name>
    <dbReference type="NCBI Taxonomy" id="1766"/>
    <lineage>
        <taxon>Bacteria</taxon>
        <taxon>Bacillati</taxon>
        <taxon>Actinomycetota</taxon>
        <taxon>Actinomycetes</taxon>
        <taxon>Mycobacteriales</taxon>
        <taxon>Mycobacteriaceae</taxon>
        <taxon>Mycolicibacterium</taxon>
    </lineage>
</organism>